<proteinExistence type="predicted"/>
<sequence>MANRSEEYERLGDKQSDETRDRFSHQTLYKYSGSIATCFPPEIWFEIIFHAACLSTCYKSGNAAEHNECKVETTLLWHLGSVSKFHRQLVLRYWARTIHLREQVDLEKFKNLGTALGIDLMSYVRCLVCEDEYDVYRAPKYAFEGFGLIEELVLNCHWDINFAGRQPGHLTGHAEAQVAGTHGDQLAVQENLNAGAHAQPARMSYRRLKINLPSTLRILRVYGSHVPDIYFIKQVAEQCPLLQSLTLARCTLFNHQGCKFWERLPRTESDAYFSDQGVSAYATAVGRELKHIKNLRELQIGIYLTNHTAIDAHLQQHAGLSQTSETGLGVWEKSCEKCVAQHQEPTVAMEIEATEMLAKEVSTLLSVSWASFCSEKRIGWSTHQIMRNEGGESRGVI</sequence>
<comment type="caution">
    <text evidence="1">The sequence shown here is derived from an EMBL/GenBank/DDBJ whole genome shotgun (WGS) entry which is preliminary data.</text>
</comment>
<evidence type="ECO:0000313" key="1">
    <source>
        <dbReference type="EMBL" id="CAE6425613.1"/>
    </source>
</evidence>
<dbReference type="EMBL" id="CAJMWT010001919">
    <property type="protein sequence ID" value="CAE6425613.1"/>
    <property type="molecule type" value="Genomic_DNA"/>
</dbReference>
<name>A0A8H2XFW4_9AGAM</name>
<reference evidence="1" key="1">
    <citation type="submission" date="2021-01" db="EMBL/GenBank/DDBJ databases">
        <authorList>
            <person name="Kaushik A."/>
        </authorList>
    </citation>
    <scope>NUCLEOTIDE SEQUENCE</scope>
    <source>
        <strain evidence="1">AG2-2IIIB</strain>
    </source>
</reference>
<dbReference type="OrthoDB" id="1741717at2759"/>
<dbReference type="Proteomes" id="UP000663843">
    <property type="component" value="Unassembled WGS sequence"/>
</dbReference>
<gene>
    <name evidence="1" type="ORF">RDB_LOCUS58210</name>
</gene>
<dbReference type="AlphaFoldDB" id="A0A8H2XFW4"/>
<protein>
    <submittedName>
        <fullName evidence="1">Uncharacterized protein</fullName>
    </submittedName>
</protein>
<accession>A0A8H2XFW4</accession>
<organism evidence="1 2">
    <name type="scientific">Rhizoctonia solani</name>
    <dbReference type="NCBI Taxonomy" id="456999"/>
    <lineage>
        <taxon>Eukaryota</taxon>
        <taxon>Fungi</taxon>
        <taxon>Dikarya</taxon>
        <taxon>Basidiomycota</taxon>
        <taxon>Agaricomycotina</taxon>
        <taxon>Agaricomycetes</taxon>
        <taxon>Cantharellales</taxon>
        <taxon>Ceratobasidiaceae</taxon>
        <taxon>Rhizoctonia</taxon>
    </lineage>
</organism>
<evidence type="ECO:0000313" key="2">
    <source>
        <dbReference type="Proteomes" id="UP000663843"/>
    </source>
</evidence>